<dbReference type="AlphaFoldDB" id="A0AAU9EM10"/>
<comment type="subcellular location">
    <subcellularLocation>
        <location evidence="1">Cell membrane</location>
        <topology evidence="1">Multi-pass membrane protein</topology>
    </subcellularLocation>
</comment>
<evidence type="ECO:0000256" key="3">
    <source>
        <dbReference type="ARBA" id="ARBA00022692"/>
    </source>
</evidence>
<evidence type="ECO:0008006" key="9">
    <source>
        <dbReference type="Google" id="ProtNLM"/>
    </source>
</evidence>
<sequence>MAHKPLTMQTPEAALMKGLWWANLVTFGVLSAGAFIVADWRSGLSVVVGGLIALLNYRLLQRTICRTLLPREKKGVLSRYLTKYYLRFLATAVVLFFLVRQGLVEPLGLLVGLSVVVVTIFAWGARQAFKLRKEAF</sequence>
<evidence type="ECO:0000256" key="6">
    <source>
        <dbReference type="SAM" id="Phobius"/>
    </source>
</evidence>
<evidence type="ECO:0000313" key="8">
    <source>
        <dbReference type="Proteomes" id="UP001366166"/>
    </source>
</evidence>
<feature type="transmembrane region" description="Helical" evidence="6">
    <location>
        <begin position="106"/>
        <end position="125"/>
    </location>
</feature>
<evidence type="ECO:0000256" key="5">
    <source>
        <dbReference type="ARBA" id="ARBA00023136"/>
    </source>
</evidence>
<dbReference type="KEGG" id="dmp:FAK_01260"/>
<organism evidence="7 8">
    <name type="scientific">Desulfoferula mesophila</name>
    <dbReference type="NCBI Taxonomy" id="3058419"/>
    <lineage>
        <taxon>Bacteria</taxon>
        <taxon>Pseudomonadati</taxon>
        <taxon>Thermodesulfobacteriota</taxon>
        <taxon>Desulfarculia</taxon>
        <taxon>Desulfarculales</taxon>
        <taxon>Desulfarculaceae</taxon>
        <taxon>Desulfoferula</taxon>
    </lineage>
</organism>
<feature type="transmembrane region" description="Helical" evidence="6">
    <location>
        <begin position="81"/>
        <end position="100"/>
    </location>
</feature>
<keyword evidence="2" id="KW-1003">Cell membrane</keyword>
<dbReference type="EMBL" id="AP028679">
    <property type="protein sequence ID" value="BEQ13060.1"/>
    <property type="molecule type" value="Genomic_DNA"/>
</dbReference>
<evidence type="ECO:0000256" key="4">
    <source>
        <dbReference type="ARBA" id="ARBA00022989"/>
    </source>
</evidence>
<evidence type="ECO:0000256" key="2">
    <source>
        <dbReference type="ARBA" id="ARBA00022475"/>
    </source>
</evidence>
<name>A0AAU9EM10_9BACT</name>
<keyword evidence="5 6" id="KW-0472">Membrane</keyword>
<dbReference type="RefSeq" id="WP_338604305.1">
    <property type="nucleotide sequence ID" value="NZ_AP028679.1"/>
</dbReference>
<feature type="transmembrane region" description="Helical" evidence="6">
    <location>
        <begin position="20"/>
        <end position="38"/>
    </location>
</feature>
<accession>A0AAU9EM10</accession>
<keyword evidence="8" id="KW-1185">Reference proteome</keyword>
<keyword evidence="4 6" id="KW-1133">Transmembrane helix</keyword>
<reference evidence="8" key="1">
    <citation type="journal article" date="2023" name="Arch. Microbiol.">
        <title>Desulfoferula mesophilus gen. nov. sp. nov., a mesophilic sulfate-reducing bacterium isolated from a brackish lake sediment.</title>
        <authorList>
            <person name="Watanabe T."/>
            <person name="Yabe T."/>
            <person name="Tsuji J.M."/>
            <person name="Fukui M."/>
        </authorList>
    </citation>
    <scope>NUCLEOTIDE SEQUENCE [LARGE SCALE GENOMIC DNA]</scope>
    <source>
        <strain evidence="8">12FAK</strain>
    </source>
</reference>
<dbReference type="Pfam" id="PF03899">
    <property type="entry name" value="ATP-synt_I"/>
    <property type="match status" value="1"/>
</dbReference>
<dbReference type="Proteomes" id="UP001366166">
    <property type="component" value="Chromosome"/>
</dbReference>
<gene>
    <name evidence="7" type="ORF">FAK_01260</name>
</gene>
<evidence type="ECO:0000313" key="7">
    <source>
        <dbReference type="EMBL" id="BEQ13060.1"/>
    </source>
</evidence>
<feature type="transmembrane region" description="Helical" evidence="6">
    <location>
        <begin position="44"/>
        <end position="60"/>
    </location>
</feature>
<evidence type="ECO:0000256" key="1">
    <source>
        <dbReference type="ARBA" id="ARBA00004651"/>
    </source>
</evidence>
<keyword evidence="3 6" id="KW-0812">Transmembrane</keyword>
<protein>
    <recommendedName>
        <fullName evidence="9">ATP synthase I chain</fullName>
    </recommendedName>
</protein>
<proteinExistence type="predicted"/>
<dbReference type="InterPro" id="IPR005598">
    <property type="entry name" value="ATP_synth_I"/>
</dbReference>
<dbReference type="GO" id="GO:0005886">
    <property type="term" value="C:plasma membrane"/>
    <property type="evidence" value="ECO:0007669"/>
    <property type="project" value="UniProtKB-SubCell"/>
</dbReference>